<feature type="region of interest" description="Disordered" evidence="1">
    <location>
        <begin position="174"/>
        <end position="204"/>
    </location>
</feature>
<dbReference type="PANTHER" id="PTHR47070">
    <property type="entry name" value="HYDROXYPROLINE-RICH GLYCOPROTEIN-LIKE"/>
    <property type="match status" value="1"/>
</dbReference>
<feature type="compositionally biased region" description="Polar residues" evidence="1">
    <location>
        <begin position="320"/>
        <end position="337"/>
    </location>
</feature>
<protein>
    <recommendedName>
        <fullName evidence="2">GBF-interacting protein 1 N-terminal domain-containing protein</fullName>
    </recommendedName>
</protein>
<dbReference type="SUPFAM" id="SSF46934">
    <property type="entry name" value="UBA-like"/>
    <property type="match status" value="1"/>
</dbReference>
<proteinExistence type="predicted"/>
<comment type="caution">
    <text evidence="3">The sequence shown here is derived from an EMBL/GenBank/DDBJ whole genome shotgun (WGS) entry which is preliminary data.</text>
</comment>
<name>A0AAV8RJV2_ENSVE</name>
<dbReference type="Proteomes" id="UP001222027">
    <property type="component" value="Unassembled WGS sequence"/>
</dbReference>
<evidence type="ECO:0000313" key="3">
    <source>
        <dbReference type="EMBL" id="KAJ8500598.1"/>
    </source>
</evidence>
<feature type="compositionally biased region" description="Low complexity" evidence="1">
    <location>
        <begin position="827"/>
        <end position="840"/>
    </location>
</feature>
<feature type="region of interest" description="Disordered" evidence="1">
    <location>
        <begin position="820"/>
        <end position="840"/>
    </location>
</feature>
<sequence length="840" mass="91159">MHFAPRTHQLHATVGLVPFSLTLVRTASRFRCGVPRAWFPTPPISTEMVMGSGVDGGGQVVPLRIRKTIQSIKEIVGNHSDADIYAVLKETNMDPNETAQKLLNQDPFHEVKRKRDRKKEPTGYRGLADTRRHVEPNVQWAKSLASWDQNMHKGDYTRNSVPRVSRQFRIVKDNRVNQNAKEDVKQETLHQTSSYVHEKRARDPYDEELSVASNLDGYFLSADSSKSTGVPHNAKDSGPSGSQRPFLHEDAKATVSSSKAQDLQNSSHTHSKVASGNSVIVGAFRRDIGAVGAQRWFSDRCVSQSSVSLSSNPPLEKDVSPQTQPSGHLNTTSKSIQLNQGSALVRNLPSTSMSRSVPSSQHNSKQHQQFMGNQKAMQTNMEWKPKSTQKPMPGVVVSDSVSPSSADNLCITKLVDANELSEKLSKASISENQHVIIPQHLQVPESERTFLTFGSFETGFDSKGIITANQQSQSADEFTDEPSVSASASVPIFSTGDVFAAGHKDTLVVQDIGLVQSSSPPYSSKEQQLQNPQSLSGFSAYDNQNGYDVPFFRTVLEDNVHTQDLNSASEALNSLASSFSPLSSNGITQQQQLAHQPQQSLPQMYPQVHIPHYPNFVPYRHIFSPVYVPPIALPNYSSNPAYPHPSNGNNYLMMPGGSSQIPAASMKYAAAQYKPVPGGSPTAYASYNNSAGFTISSPGAVGSTAGPDDITRIKYKDHGLYMPNQQAETSDIWIQTQREHPSLQSAPYYNLSGQAPHAAFLAPHAGHGSFGPAAQISHVQYPGLYHPNQPASMAASPHQLVHHNVAPAIGGGVGVGVAAPGPGPGPQVGTYQQPQVGYYG</sequence>
<feature type="region of interest" description="Disordered" evidence="1">
    <location>
        <begin position="224"/>
        <end position="273"/>
    </location>
</feature>
<feature type="region of interest" description="Disordered" evidence="1">
    <location>
        <begin position="306"/>
        <end position="337"/>
    </location>
</feature>
<keyword evidence="4" id="KW-1185">Reference proteome</keyword>
<dbReference type="InterPro" id="IPR009060">
    <property type="entry name" value="UBA-like_sf"/>
</dbReference>
<gene>
    <name evidence="3" type="ORF">OPV22_011150</name>
</gene>
<dbReference type="EMBL" id="JAQQAF010000003">
    <property type="protein sequence ID" value="KAJ8500598.1"/>
    <property type="molecule type" value="Genomic_DNA"/>
</dbReference>
<feature type="domain" description="GBF-interacting protein 1 N-terminal" evidence="2">
    <location>
        <begin position="61"/>
        <end position="120"/>
    </location>
</feature>
<dbReference type="InterPro" id="IPR009719">
    <property type="entry name" value="GIP1_N"/>
</dbReference>
<evidence type="ECO:0000256" key="1">
    <source>
        <dbReference type="SAM" id="MobiDB-lite"/>
    </source>
</evidence>
<feature type="compositionally biased region" description="Basic and acidic residues" evidence="1">
    <location>
        <begin position="174"/>
        <end position="188"/>
    </location>
</feature>
<evidence type="ECO:0000313" key="4">
    <source>
        <dbReference type="Proteomes" id="UP001222027"/>
    </source>
</evidence>
<feature type="compositionally biased region" description="Polar residues" evidence="1">
    <location>
        <begin position="254"/>
        <end position="273"/>
    </location>
</feature>
<reference evidence="3 4" key="1">
    <citation type="submission" date="2022-12" db="EMBL/GenBank/DDBJ databases">
        <title>Chromosome-scale assembly of the Ensete ventricosum genome.</title>
        <authorList>
            <person name="Dussert Y."/>
            <person name="Stocks J."/>
            <person name="Wendawek A."/>
            <person name="Woldeyes F."/>
            <person name="Nichols R.A."/>
            <person name="Borrell J.S."/>
        </authorList>
    </citation>
    <scope>NUCLEOTIDE SEQUENCE [LARGE SCALE GENOMIC DNA]</scope>
    <source>
        <strain evidence="4">cv. Maze</strain>
        <tissue evidence="3">Seeds</tissue>
    </source>
</reference>
<organism evidence="3 4">
    <name type="scientific">Ensete ventricosum</name>
    <name type="common">Abyssinian banana</name>
    <name type="synonym">Musa ensete</name>
    <dbReference type="NCBI Taxonomy" id="4639"/>
    <lineage>
        <taxon>Eukaryota</taxon>
        <taxon>Viridiplantae</taxon>
        <taxon>Streptophyta</taxon>
        <taxon>Embryophyta</taxon>
        <taxon>Tracheophyta</taxon>
        <taxon>Spermatophyta</taxon>
        <taxon>Magnoliopsida</taxon>
        <taxon>Liliopsida</taxon>
        <taxon>Zingiberales</taxon>
        <taxon>Musaceae</taxon>
        <taxon>Ensete</taxon>
    </lineage>
</organism>
<dbReference type="Pfam" id="PF06972">
    <property type="entry name" value="GIP1_N"/>
    <property type="match status" value="1"/>
</dbReference>
<accession>A0AAV8RJV2</accession>
<evidence type="ECO:0000259" key="2">
    <source>
        <dbReference type="Pfam" id="PF06972"/>
    </source>
</evidence>
<dbReference type="AlphaFoldDB" id="A0AAV8RJV2"/>
<dbReference type="PANTHER" id="PTHR47070:SF2">
    <property type="entry name" value="OS06G0206100 PROTEIN"/>
    <property type="match status" value="1"/>
</dbReference>